<feature type="compositionally biased region" description="Polar residues" evidence="8">
    <location>
        <begin position="127"/>
        <end position="141"/>
    </location>
</feature>
<keyword evidence="7" id="KW-0175">Coiled coil</keyword>
<keyword evidence="3" id="KW-0540">Nuclease</keyword>
<dbReference type="AlphaFoldDB" id="A0A6A3BU98"/>
<dbReference type="SUPFAM" id="SSF53098">
    <property type="entry name" value="Ribonuclease H-like"/>
    <property type="match status" value="1"/>
</dbReference>
<dbReference type="EMBL" id="VEPZ02000748">
    <property type="protein sequence ID" value="KAE8720303.1"/>
    <property type="molecule type" value="Genomic_DNA"/>
</dbReference>
<dbReference type="InterPro" id="IPR044730">
    <property type="entry name" value="RNase_H-like_dom_plant"/>
</dbReference>
<accession>A0A6A3BU98</accession>
<name>A0A6A3BU98_HIBSY</name>
<dbReference type="InterPro" id="IPR043502">
    <property type="entry name" value="DNA/RNA_pol_sf"/>
</dbReference>
<evidence type="ECO:0000256" key="3">
    <source>
        <dbReference type="ARBA" id="ARBA00022722"/>
    </source>
</evidence>
<keyword evidence="5" id="KW-0378">Hydrolase</keyword>
<dbReference type="GO" id="GO:0004523">
    <property type="term" value="F:RNA-DNA hybrid ribonuclease activity"/>
    <property type="evidence" value="ECO:0007669"/>
    <property type="project" value="InterPro"/>
</dbReference>
<evidence type="ECO:0000256" key="5">
    <source>
        <dbReference type="ARBA" id="ARBA00022801"/>
    </source>
</evidence>
<dbReference type="InterPro" id="IPR026960">
    <property type="entry name" value="RVT-Znf"/>
</dbReference>
<dbReference type="Pfam" id="PF13456">
    <property type="entry name" value="RVT_3"/>
    <property type="match status" value="1"/>
</dbReference>
<dbReference type="CDD" id="cd01647">
    <property type="entry name" value="RT_LTR"/>
    <property type="match status" value="1"/>
</dbReference>
<evidence type="ECO:0000256" key="4">
    <source>
        <dbReference type="ARBA" id="ARBA00022759"/>
    </source>
</evidence>
<comment type="caution">
    <text evidence="10">The sequence shown here is derived from an EMBL/GenBank/DDBJ whole genome shotgun (WGS) entry which is preliminary data.</text>
</comment>
<reference evidence="10" key="1">
    <citation type="submission" date="2019-09" db="EMBL/GenBank/DDBJ databases">
        <title>Draft genome information of white flower Hibiscus syriacus.</title>
        <authorList>
            <person name="Kim Y.-M."/>
        </authorList>
    </citation>
    <scope>NUCLEOTIDE SEQUENCE [LARGE SCALE GENOMIC DNA]</scope>
    <source>
        <strain evidence="10">YM2019G1</strain>
        <tissue evidence="10">Leaf</tissue>
    </source>
</reference>
<dbReference type="GO" id="GO:0015074">
    <property type="term" value="P:DNA integration"/>
    <property type="evidence" value="ECO:0007669"/>
    <property type="project" value="InterPro"/>
</dbReference>
<evidence type="ECO:0000259" key="9">
    <source>
        <dbReference type="PROSITE" id="PS50994"/>
    </source>
</evidence>
<keyword evidence="6" id="KW-0695">RNA-directed DNA polymerase</keyword>
<dbReference type="GO" id="GO:0003676">
    <property type="term" value="F:nucleic acid binding"/>
    <property type="evidence" value="ECO:0007669"/>
    <property type="project" value="InterPro"/>
</dbReference>
<evidence type="ECO:0000256" key="2">
    <source>
        <dbReference type="ARBA" id="ARBA00022695"/>
    </source>
</evidence>
<dbReference type="GO" id="GO:0003964">
    <property type="term" value="F:RNA-directed DNA polymerase activity"/>
    <property type="evidence" value="ECO:0007669"/>
    <property type="project" value="UniProtKB-KW"/>
</dbReference>
<proteinExistence type="predicted"/>
<gene>
    <name evidence="10" type="ORF">F3Y22_tig00020682pilonHSYRG00054</name>
</gene>
<sequence length="1214" mass="139584">MGNRGIRPQRVCLLMDNNLVNIEIFIPPFQAKTDPEAYLAWEKKVEHIFECHDYSELKKVKLPALEFMDYALIWWDQLTSSNRSVEDYHKEMEMAMIRANIDEDQEATMAIFLAGLDPDIANGATRSYGSATSKWGQSSYKKTPPLLSHERGGPPKRSKPIAETSKEEDENEDATIDMEELKHVVKGEALVVKRSLNVQSNGGDEQHTLGLATTKHPQPYKLQWLNDGGELKVTKQVRIAFSIGKYKDEVLCDVVPMHASHLLLGRSWQFDRRVIHDCYTNWYTITHGARKITLAPLSPKQIHEDQIQLRGKFERAKVRDQNGAYRSNPEETKELKRQVSELMVKGYVRESLRPCVASILLVLKKDGTWRMCVDCREIYLKSGGHQIQIREGDEWKTTFKTKQGLYELLVMPFGLTNAPNTFTRVVFLGFVVSSEGLAVDKENVKAIQEWPRPASISQVRSFHILASVVIRAVLSQGGRPITYFSDKLNGATLNYRTYDKEMYALVRAMETWQHYLWPKEFIIHTDHDALKHIRGKHKLNKRHGKWVEFLETFPYVIKYKKGKENIVFDALSRRKAKSKVMPHGLYTPLPIPEAPWMDIAMDFVQGHPRTKNNKESIFVVVDRFSKMAHFIPNDKTNDASHIATLFFREILRLHGIPRTILSVQDVKFLSHFWRALWSKIGTKLLFSTTFHPQTDDQTEVENRVLSMLLRSIIRNNLRTWEESLPHVEFSYNRSIHTTTRHGLNKVEFVKKLHQQVRENIEKRTKQYEQQANKGRDDLGTNRLKERGTDMIANRKDPEKYPSGPITRARDKEFQAAMERLLDIQIPKALSGLGVRDLELFNMRFSVNKSGVSGWRRISYRKVCGHKSVMEPPSQSSRSIGYPIILQRLFPSYIARAILSIPLPVDPCPNRMVWRMEHNGRFTVRSAYNMLLQLDHHREVTAAMDKAFYNLLWAQPLLYKVRIFIWRAYRNLLPCALNLYQKRVIQDLGCFHCGLSLETVVHALRDSHYLQAKWDLFGWGQVQHGQSLDFKEWLLSVLPSFDREIISRLFLLLWSIWGARNRHFHQGYIASDMELHGGLVKLNFDGSYDPVLGRGGVGCILRNANGEFVAACSRHIPYAIDAFLVVSLASLEGMKMALDFGNHYSTVEGDSRSIISRAFSTTRDDSYGGRVLNQIRALTQFFAGRTFQHVGRSANGVAVAFVRVGLASDLFTLAK</sequence>
<keyword evidence="4" id="KW-0255">Endonuclease</keyword>
<feature type="region of interest" description="Disordered" evidence="8">
    <location>
        <begin position="127"/>
        <end position="174"/>
    </location>
</feature>
<evidence type="ECO:0000256" key="1">
    <source>
        <dbReference type="ARBA" id="ARBA00022679"/>
    </source>
</evidence>
<dbReference type="Pfam" id="PF17917">
    <property type="entry name" value="RT_RNaseH"/>
    <property type="match status" value="1"/>
</dbReference>
<dbReference type="InterPro" id="IPR002156">
    <property type="entry name" value="RNaseH_domain"/>
</dbReference>
<evidence type="ECO:0000256" key="8">
    <source>
        <dbReference type="SAM" id="MobiDB-lite"/>
    </source>
</evidence>
<evidence type="ECO:0000313" key="10">
    <source>
        <dbReference type="EMBL" id="KAE8720303.1"/>
    </source>
</evidence>
<dbReference type="CDD" id="cd00303">
    <property type="entry name" value="retropepsin_like"/>
    <property type="match status" value="1"/>
</dbReference>
<dbReference type="Pfam" id="PF13966">
    <property type="entry name" value="zf-RVT"/>
    <property type="match status" value="1"/>
</dbReference>
<evidence type="ECO:0000256" key="7">
    <source>
        <dbReference type="SAM" id="Coils"/>
    </source>
</evidence>
<dbReference type="PANTHER" id="PTHR35046:SF9">
    <property type="entry name" value="RNA-DIRECTED DNA POLYMERASE"/>
    <property type="match status" value="1"/>
</dbReference>
<dbReference type="InterPro" id="IPR041373">
    <property type="entry name" value="RT_RNaseH"/>
</dbReference>
<keyword evidence="1" id="KW-0808">Transferase</keyword>
<dbReference type="SUPFAM" id="SSF56672">
    <property type="entry name" value="DNA/RNA polymerases"/>
    <property type="match status" value="1"/>
</dbReference>
<dbReference type="CDD" id="cd09274">
    <property type="entry name" value="RNase_HI_RT_Ty3"/>
    <property type="match status" value="1"/>
</dbReference>
<evidence type="ECO:0000256" key="6">
    <source>
        <dbReference type="ARBA" id="ARBA00022918"/>
    </source>
</evidence>
<organism evidence="10">
    <name type="scientific">Hibiscus syriacus</name>
    <name type="common">Rose of Sharon</name>
    <dbReference type="NCBI Taxonomy" id="106335"/>
    <lineage>
        <taxon>Eukaryota</taxon>
        <taxon>Viridiplantae</taxon>
        <taxon>Streptophyta</taxon>
        <taxon>Embryophyta</taxon>
        <taxon>Tracheophyta</taxon>
        <taxon>Spermatophyta</taxon>
        <taxon>Magnoliopsida</taxon>
        <taxon>eudicotyledons</taxon>
        <taxon>Gunneridae</taxon>
        <taxon>Pentapetalae</taxon>
        <taxon>rosids</taxon>
        <taxon>malvids</taxon>
        <taxon>Malvales</taxon>
        <taxon>Malvaceae</taxon>
        <taxon>Malvoideae</taxon>
        <taxon>Hibiscus</taxon>
    </lineage>
</organism>
<dbReference type="Gene3D" id="3.10.10.10">
    <property type="entry name" value="HIV Type 1 Reverse Transcriptase, subunit A, domain 1"/>
    <property type="match status" value="1"/>
</dbReference>
<protein>
    <recommendedName>
        <fullName evidence="9">Integrase catalytic domain-containing protein</fullName>
    </recommendedName>
</protein>
<dbReference type="CDD" id="cd06222">
    <property type="entry name" value="RNase_H_like"/>
    <property type="match status" value="1"/>
</dbReference>
<feature type="coiled-coil region" evidence="7">
    <location>
        <begin position="750"/>
        <end position="777"/>
    </location>
</feature>
<keyword evidence="2" id="KW-0548">Nucleotidyltransferase</keyword>
<dbReference type="InterPro" id="IPR036397">
    <property type="entry name" value="RNaseH_sf"/>
</dbReference>
<dbReference type="Gene3D" id="3.30.420.10">
    <property type="entry name" value="Ribonuclease H-like superfamily/Ribonuclease H"/>
    <property type="match status" value="2"/>
</dbReference>
<dbReference type="PROSITE" id="PS50994">
    <property type="entry name" value="INTEGRASE"/>
    <property type="match status" value="1"/>
</dbReference>
<dbReference type="InterPro" id="IPR012337">
    <property type="entry name" value="RNaseH-like_sf"/>
</dbReference>
<feature type="domain" description="Integrase catalytic" evidence="9">
    <location>
        <begin position="591"/>
        <end position="753"/>
    </location>
</feature>
<dbReference type="InterPro" id="IPR001584">
    <property type="entry name" value="Integrase_cat-core"/>
</dbReference>
<dbReference type="PANTHER" id="PTHR35046">
    <property type="entry name" value="ZINC KNUCKLE (CCHC-TYPE) FAMILY PROTEIN"/>
    <property type="match status" value="1"/>
</dbReference>